<protein>
    <submittedName>
        <fullName evidence="1">Uncharacterized protein</fullName>
    </submittedName>
</protein>
<organism evidence="1 2">
    <name type="scientific">Ixodes persulcatus</name>
    <name type="common">Taiga tick</name>
    <dbReference type="NCBI Taxonomy" id="34615"/>
    <lineage>
        <taxon>Eukaryota</taxon>
        <taxon>Metazoa</taxon>
        <taxon>Ecdysozoa</taxon>
        <taxon>Arthropoda</taxon>
        <taxon>Chelicerata</taxon>
        <taxon>Arachnida</taxon>
        <taxon>Acari</taxon>
        <taxon>Parasitiformes</taxon>
        <taxon>Ixodida</taxon>
        <taxon>Ixodoidea</taxon>
        <taxon>Ixodidae</taxon>
        <taxon>Ixodinae</taxon>
        <taxon>Ixodes</taxon>
    </lineage>
</organism>
<sequence>MLKLDKRQRLDGPPCSFAATLGKLQHFAARAAVKKPQKQDGGPVGPAAAAAAAARELPFWNPDAEDRFRGRAARCGRSRRRRTCDVALPGRMVQRPTDGRLCRPARPLLPQNTMPQSSSHLRCDTLETVGCDTGFLGTPRVRQRTHSRVFLEHPNSLVSSLLRRVRPNTKANEEDDVALSRAKTTEPGVDNSNTPYKSTFSHTRNLTQTTLTLKGRSTSSRKARGPALANREDGPAVAIGQRRPSRLPRESGGALK</sequence>
<comment type="caution">
    <text evidence="1">The sequence shown here is derived from an EMBL/GenBank/DDBJ whole genome shotgun (WGS) entry which is preliminary data.</text>
</comment>
<name>A0AC60PKA5_IXOPE</name>
<reference evidence="1 2" key="1">
    <citation type="journal article" date="2020" name="Cell">
        <title>Large-Scale Comparative Analyses of Tick Genomes Elucidate Their Genetic Diversity and Vector Capacities.</title>
        <authorList>
            <consortium name="Tick Genome and Microbiome Consortium (TIGMIC)"/>
            <person name="Jia N."/>
            <person name="Wang J."/>
            <person name="Shi W."/>
            <person name="Du L."/>
            <person name="Sun Y."/>
            <person name="Zhan W."/>
            <person name="Jiang J.F."/>
            <person name="Wang Q."/>
            <person name="Zhang B."/>
            <person name="Ji P."/>
            <person name="Bell-Sakyi L."/>
            <person name="Cui X.M."/>
            <person name="Yuan T.T."/>
            <person name="Jiang B.G."/>
            <person name="Yang W.F."/>
            <person name="Lam T.T."/>
            <person name="Chang Q.C."/>
            <person name="Ding S.J."/>
            <person name="Wang X.J."/>
            <person name="Zhu J.G."/>
            <person name="Ruan X.D."/>
            <person name="Zhao L."/>
            <person name="Wei J.T."/>
            <person name="Ye R.Z."/>
            <person name="Que T.C."/>
            <person name="Du C.H."/>
            <person name="Zhou Y.H."/>
            <person name="Cheng J.X."/>
            <person name="Dai P.F."/>
            <person name="Guo W.B."/>
            <person name="Han X.H."/>
            <person name="Huang E.J."/>
            <person name="Li L.F."/>
            <person name="Wei W."/>
            <person name="Gao Y.C."/>
            <person name="Liu J.Z."/>
            <person name="Shao H.Z."/>
            <person name="Wang X."/>
            <person name="Wang C.C."/>
            <person name="Yang T.C."/>
            <person name="Huo Q.B."/>
            <person name="Li W."/>
            <person name="Chen H.Y."/>
            <person name="Chen S.E."/>
            <person name="Zhou L.G."/>
            <person name="Ni X.B."/>
            <person name="Tian J.H."/>
            <person name="Sheng Y."/>
            <person name="Liu T."/>
            <person name="Pan Y.S."/>
            <person name="Xia L.Y."/>
            <person name="Li J."/>
            <person name="Zhao F."/>
            <person name="Cao W.C."/>
        </authorList>
    </citation>
    <scope>NUCLEOTIDE SEQUENCE [LARGE SCALE GENOMIC DNA]</scope>
    <source>
        <strain evidence="1">Iper-2018</strain>
    </source>
</reference>
<evidence type="ECO:0000313" key="2">
    <source>
        <dbReference type="Proteomes" id="UP000805193"/>
    </source>
</evidence>
<keyword evidence="2" id="KW-1185">Reference proteome</keyword>
<proteinExistence type="predicted"/>
<dbReference type="EMBL" id="JABSTQ010010388">
    <property type="protein sequence ID" value="KAG0421307.1"/>
    <property type="molecule type" value="Genomic_DNA"/>
</dbReference>
<dbReference type="Proteomes" id="UP000805193">
    <property type="component" value="Unassembled WGS sequence"/>
</dbReference>
<feature type="non-terminal residue" evidence="1">
    <location>
        <position position="256"/>
    </location>
</feature>
<gene>
    <name evidence="1" type="ORF">HPB47_002792</name>
</gene>
<accession>A0AC60PKA5</accession>
<evidence type="ECO:0000313" key="1">
    <source>
        <dbReference type="EMBL" id="KAG0421307.1"/>
    </source>
</evidence>